<dbReference type="Pfam" id="PF01367">
    <property type="entry name" value="5_3_exonuc"/>
    <property type="match status" value="1"/>
</dbReference>
<dbReference type="SMART" id="SM00475">
    <property type="entry name" value="53EXOc"/>
    <property type="match status" value="1"/>
</dbReference>
<dbReference type="InterPro" id="IPR020046">
    <property type="entry name" value="5-3_exonucl_a-hlix_arch_N"/>
</dbReference>
<feature type="domain" description="DNA-directed DNA polymerase family A palm" evidence="19">
    <location>
        <begin position="679"/>
        <end position="888"/>
    </location>
</feature>
<dbReference type="PANTHER" id="PTHR10133">
    <property type="entry name" value="DNA POLYMERASE I"/>
    <property type="match status" value="1"/>
</dbReference>
<dbReference type="Gene3D" id="3.30.420.10">
    <property type="entry name" value="Ribonuclease H-like superfamily/Ribonuclease H"/>
    <property type="match status" value="1"/>
</dbReference>
<dbReference type="SUPFAM" id="SSF56672">
    <property type="entry name" value="DNA/RNA polymerases"/>
    <property type="match status" value="1"/>
</dbReference>
<dbReference type="CDD" id="cd06140">
    <property type="entry name" value="DNA_polA_I_Bacillus_like_exo"/>
    <property type="match status" value="1"/>
</dbReference>
<comment type="subunit">
    <text evidence="16">Single-chain monomer with multiple functions.</text>
</comment>
<keyword evidence="12 16" id="KW-0238">DNA-binding</keyword>
<evidence type="ECO:0000259" key="18">
    <source>
        <dbReference type="SMART" id="SM00475"/>
    </source>
</evidence>
<evidence type="ECO:0000256" key="11">
    <source>
        <dbReference type="ARBA" id="ARBA00022932"/>
    </source>
</evidence>
<evidence type="ECO:0000256" key="4">
    <source>
        <dbReference type="ARBA" id="ARBA00022679"/>
    </source>
</evidence>
<dbReference type="FunCoup" id="B2A646">
    <property type="interactions" value="280"/>
</dbReference>
<comment type="function">
    <text evidence="16">In addition to polymerase activity, this DNA polymerase exhibits 5'-3' exonuclease activity.</text>
</comment>
<dbReference type="CDD" id="cd09898">
    <property type="entry name" value="H3TH_53EXO"/>
    <property type="match status" value="1"/>
</dbReference>
<evidence type="ECO:0000256" key="6">
    <source>
        <dbReference type="ARBA" id="ARBA00022705"/>
    </source>
</evidence>
<dbReference type="Proteomes" id="UP000001683">
    <property type="component" value="Chromosome"/>
</dbReference>
<dbReference type="PROSITE" id="PS00447">
    <property type="entry name" value="DNA_POLYMERASE_A"/>
    <property type="match status" value="1"/>
</dbReference>
<keyword evidence="5 16" id="KW-0548">Nucleotidyltransferase</keyword>
<comment type="catalytic activity">
    <reaction evidence="14 16">
        <text>DNA(n) + a 2'-deoxyribonucleoside 5'-triphosphate = DNA(n+1) + diphosphate</text>
        <dbReference type="Rhea" id="RHEA:22508"/>
        <dbReference type="Rhea" id="RHEA-COMP:17339"/>
        <dbReference type="Rhea" id="RHEA-COMP:17340"/>
        <dbReference type="ChEBI" id="CHEBI:33019"/>
        <dbReference type="ChEBI" id="CHEBI:61560"/>
        <dbReference type="ChEBI" id="CHEBI:173112"/>
        <dbReference type="EC" id="2.7.7.7"/>
    </reaction>
</comment>
<dbReference type="eggNOG" id="COG0258">
    <property type="taxonomic scope" value="Bacteria"/>
</dbReference>
<dbReference type="Gene3D" id="3.30.70.370">
    <property type="match status" value="1"/>
</dbReference>
<dbReference type="GO" id="GO:0006302">
    <property type="term" value="P:double-strand break repair"/>
    <property type="evidence" value="ECO:0007669"/>
    <property type="project" value="TreeGrafter"/>
</dbReference>
<evidence type="ECO:0000259" key="19">
    <source>
        <dbReference type="SMART" id="SM00482"/>
    </source>
</evidence>
<reference evidence="20 21" key="2">
    <citation type="journal article" date="2011" name="J. Bacteriol.">
        <title>Complete genome sequence of the anaerobic, halophilic alkalithermophile Natranaerobius thermophilus JW/NM-WN-LF.</title>
        <authorList>
            <person name="Zhao B."/>
            <person name="Mesbah N.M."/>
            <person name="Dalin E."/>
            <person name="Goodwin L."/>
            <person name="Nolan M."/>
            <person name="Pitluck S."/>
            <person name="Chertkov O."/>
            <person name="Brettin T.S."/>
            <person name="Han J."/>
            <person name="Larimer F.W."/>
            <person name="Land M.L."/>
            <person name="Hauser L."/>
            <person name="Kyrpides N."/>
            <person name="Wiegel J."/>
        </authorList>
    </citation>
    <scope>NUCLEOTIDE SEQUENCE [LARGE SCALE GENOMIC DNA]</scope>
    <source>
        <strain evidence="21">ATCC BAA-1301 / DSM 18059 / JW/NM-WN-LF</strain>
    </source>
</reference>
<dbReference type="NCBIfam" id="TIGR00593">
    <property type="entry name" value="pola"/>
    <property type="match status" value="1"/>
</dbReference>
<dbReference type="SUPFAM" id="SSF47807">
    <property type="entry name" value="5' to 3' exonuclease, C-terminal subdomain"/>
    <property type="match status" value="1"/>
</dbReference>
<organism evidence="20 21">
    <name type="scientific">Natranaerobius thermophilus (strain ATCC BAA-1301 / DSM 18059 / JW/NM-WN-LF)</name>
    <dbReference type="NCBI Taxonomy" id="457570"/>
    <lineage>
        <taxon>Bacteria</taxon>
        <taxon>Bacillati</taxon>
        <taxon>Bacillota</taxon>
        <taxon>Clostridia</taxon>
        <taxon>Natranaerobiales</taxon>
        <taxon>Natranaerobiaceae</taxon>
        <taxon>Natranaerobius</taxon>
    </lineage>
</organism>
<keyword evidence="13 16" id="KW-0234">DNA repair</keyword>
<dbReference type="OrthoDB" id="9806424at2"/>
<evidence type="ECO:0000256" key="17">
    <source>
        <dbReference type="SAM" id="MobiDB-lite"/>
    </source>
</evidence>
<evidence type="ECO:0000256" key="10">
    <source>
        <dbReference type="ARBA" id="ARBA00022839"/>
    </source>
</evidence>
<dbReference type="InterPro" id="IPR029060">
    <property type="entry name" value="PIN-like_dom_sf"/>
</dbReference>
<dbReference type="FunFam" id="1.10.150.20:FF:000002">
    <property type="entry name" value="DNA polymerase I"/>
    <property type="match status" value="1"/>
</dbReference>
<dbReference type="AlphaFoldDB" id="B2A646"/>
<accession>B2A646</accession>
<dbReference type="CDD" id="cd09859">
    <property type="entry name" value="PIN_53EXO"/>
    <property type="match status" value="1"/>
</dbReference>
<dbReference type="Gene3D" id="1.20.1060.10">
    <property type="entry name" value="Taq DNA Polymerase, Chain T, domain 4"/>
    <property type="match status" value="1"/>
</dbReference>
<dbReference type="InterPro" id="IPR002421">
    <property type="entry name" value="5-3_exonuclease"/>
</dbReference>
<sequence length="930" mass="106464">MNSNDYQANDKFVVIDGNSLLNRAFYALPLLQTKQGFFTNAIYGFTTMLLKLVQDESPNYLAVVFDTKAKTFRHHKFPEYKGHRDKAPDEMRPQMPMLKELLEAMNINYFEKDGYEADDLIGAFTKIAKQEDKETMVVTGDKDLLQLLDDKTTILLTKKGITQMESYDGEKVKEEFGVNVDKLIDLKALTGDKSDNVPGVPGVGKKTALKLLNNYGDLEKLYKSLDGVGGKLQSKLADNKDKAFLSKELVTIDCEESLIENLDWNQLSKFEIASPKARELLQEWEMNSILERLPASDEEQKKDQSPVNEGKTSSFNWDNFYYISEFPHENSDNLESELEKFIQDGNHKMALYRHLPKKLSTAKQKDSYPEPEGGLVVSINDLIFYVPEKLLSQVLAETIAPKLIKGNDKGTETEDAPKLKIASYNIKRIWHLFKNNTELDLYDLDTNKFLFYDTELMAYLLEPTEAPHSIEDMMNRYYGQFDLTPYGQDWQAVCERGAILLDLISPLEDILQERNQWQLYKNIELPLAFILARMEFRGIKVDARVLTEMEANIDHRLSEISTKIFEIAGEEFNLNSPKQLGYILFEKLQLPVVKKTKTGYSTDAKTLETLSHDYEICKLLLDYRQLHKLKTTYLVGLKDLISKTTGKIHTTYNQTITATGRLSSTDPNLQNIPIKLEEGRKIRKGFVIQNSDQLFLAADYSQIELRILAHVSEDTNLIQAFQEQQDIHTQTAAQVFEVESTQVTREMRSHAKAVNFGIVYGISDYGLSRQLGISRKQAKTYIDNYLTRFSGVKEYMDQIVNQAKMNGYVETLYNRRRNLPDISHRNFNIRSAAERTAINTPIQGTAADIIKDAMVKVEKELEKQDLLDKAALLLQVHDELILEINKEVLSDVATKVKEIMENIIELKVPLTVDLKTGPNWYDLNPYQSGE</sequence>
<feature type="domain" description="5'-3' exonuclease" evidence="18">
    <location>
        <begin position="10"/>
        <end position="268"/>
    </location>
</feature>
<evidence type="ECO:0000256" key="16">
    <source>
        <dbReference type="RuleBase" id="RU004460"/>
    </source>
</evidence>
<dbReference type="SMART" id="SM00482">
    <property type="entry name" value="POLAc"/>
    <property type="match status" value="1"/>
</dbReference>
<keyword evidence="8 16" id="KW-0227">DNA damage</keyword>
<dbReference type="Pfam" id="PF00476">
    <property type="entry name" value="DNA_pol_A"/>
    <property type="match status" value="1"/>
</dbReference>
<dbReference type="InterPro" id="IPR012337">
    <property type="entry name" value="RNaseH-like_sf"/>
</dbReference>
<dbReference type="FunFam" id="1.20.1060.10:FF:000001">
    <property type="entry name" value="DNA polymerase I"/>
    <property type="match status" value="1"/>
</dbReference>
<dbReference type="InterPro" id="IPR019760">
    <property type="entry name" value="DNA-dir_DNA_pol_A_CS"/>
</dbReference>
<dbReference type="InterPro" id="IPR018320">
    <property type="entry name" value="DNA_polymerase_1"/>
</dbReference>
<evidence type="ECO:0000256" key="7">
    <source>
        <dbReference type="ARBA" id="ARBA00022722"/>
    </source>
</evidence>
<proteinExistence type="inferred from homology"/>
<dbReference type="EMBL" id="CP001034">
    <property type="protein sequence ID" value="ACB85463.1"/>
    <property type="molecule type" value="Genomic_DNA"/>
</dbReference>
<dbReference type="InterPro" id="IPR036397">
    <property type="entry name" value="RNaseH_sf"/>
</dbReference>
<dbReference type="InterPro" id="IPR001098">
    <property type="entry name" value="DNA-dir_DNA_pol_A_palm_dom"/>
</dbReference>
<protein>
    <recommendedName>
        <fullName evidence="3 15">DNA polymerase I</fullName>
        <ecNumber evidence="2 15">2.7.7.7</ecNumber>
    </recommendedName>
</protein>
<evidence type="ECO:0000256" key="13">
    <source>
        <dbReference type="ARBA" id="ARBA00023204"/>
    </source>
</evidence>
<keyword evidence="6 16" id="KW-0235">DNA replication</keyword>
<dbReference type="InterPro" id="IPR043502">
    <property type="entry name" value="DNA/RNA_pol_sf"/>
</dbReference>
<dbReference type="InParanoid" id="B2A646"/>
<evidence type="ECO:0000313" key="20">
    <source>
        <dbReference type="EMBL" id="ACB85463.1"/>
    </source>
</evidence>
<dbReference type="GO" id="GO:0008409">
    <property type="term" value="F:5'-3' exonuclease activity"/>
    <property type="evidence" value="ECO:0007669"/>
    <property type="project" value="UniProtKB-UniRule"/>
</dbReference>
<dbReference type="eggNOG" id="COG0749">
    <property type="taxonomic scope" value="Bacteria"/>
</dbReference>
<evidence type="ECO:0000256" key="1">
    <source>
        <dbReference type="ARBA" id="ARBA00007705"/>
    </source>
</evidence>
<keyword evidence="7" id="KW-0540">Nuclease</keyword>
<dbReference type="PANTHER" id="PTHR10133:SF27">
    <property type="entry name" value="DNA POLYMERASE NU"/>
    <property type="match status" value="1"/>
</dbReference>
<dbReference type="NCBIfam" id="NF004397">
    <property type="entry name" value="PRK05755.1"/>
    <property type="match status" value="1"/>
</dbReference>
<keyword evidence="4 16" id="KW-0808">Transferase</keyword>
<comment type="similarity">
    <text evidence="1 16">Belongs to the DNA polymerase type-A family.</text>
</comment>
<evidence type="ECO:0000256" key="14">
    <source>
        <dbReference type="ARBA" id="ARBA00049244"/>
    </source>
</evidence>
<dbReference type="CDD" id="cd08637">
    <property type="entry name" value="DNA_pol_A_pol_I_C"/>
    <property type="match status" value="1"/>
</dbReference>
<dbReference type="EC" id="2.7.7.7" evidence="2 15"/>
<dbReference type="SMART" id="SM00279">
    <property type="entry name" value="HhH2"/>
    <property type="match status" value="1"/>
</dbReference>
<dbReference type="Gene3D" id="3.40.50.1010">
    <property type="entry name" value="5'-nuclease"/>
    <property type="match status" value="1"/>
</dbReference>
<dbReference type="GO" id="GO:0006261">
    <property type="term" value="P:DNA-templated DNA replication"/>
    <property type="evidence" value="ECO:0007669"/>
    <property type="project" value="UniProtKB-UniRule"/>
</dbReference>
<dbReference type="GO" id="GO:0003887">
    <property type="term" value="F:DNA-directed DNA polymerase activity"/>
    <property type="evidence" value="ECO:0007669"/>
    <property type="project" value="UniProtKB-UniRule"/>
</dbReference>
<evidence type="ECO:0000256" key="5">
    <source>
        <dbReference type="ARBA" id="ARBA00022695"/>
    </source>
</evidence>
<keyword evidence="21" id="KW-1185">Reference proteome</keyword>
<dbReference type="FunFam" id="3.40.50.1010:FF:000001">
    <property type="entry name" value="DNA polymerase I"/>
    <property type="match status" value="1"/>
</dbReference>
<dbReference type="InterPro" id="IPR020045">
    <property type="entry name" value="DNA_polI_H3TH"/>
</dbReference>
<dbReference type="SUPFAM" id="SSF88723">
    <property type="entry name" value="PIN domain-like"/>
    <property type="match status" value="1"/>
</dbReference>
<evidence type="ECO:0000313" key="21">
    <source>
        <dbReference type="Proteomes" id="UP000001683"/>
    </source>
</evidence>
<dbReference type="InterPro" id="IPR002298">
    <property type="entry name" value="DNA_polymerase_A"/>
</dbReference>
<feature type="compositionally biased region" description="Basic and acidic residues" evidence="17">
    <location>
        <begin position="294"/>
        <end position="304"/>
    </location>
</feature>
<reference evidence="20 21" key="1">
    <citation type="submission" date="2008-04" db="EMBL/GenBank/DDBJ databases">
        <title>Complete sequence of chromosome of Natranaerobius thermophilus JW/NM-WN-LF.</title>
        <authorList>
            <consortium name="US DOE Joint Genome Institute"/>
            <person name="Copeland A."/>
            <person name="Lucas S."/>
            <person name="Lapidus A."/>
            <person name="Glavina del Rio T."/>
            <person name="Dalin E."/>
            <person name="Tice H."/>
            <person name="Bruce D."/>
            <person name="Goodwin L."/>
            <person name="Pitluck S."/>
            <person name="Chertkov O."/>
            <person name="Brettin T."/>
            <person name="Detter J.C."/>
            <person name="Han C."/>
            <person name="Kuske C.R."/>
            <person name="Schmutz J."/>
            <person name="Larimer F."/>
            <person name="Land M."/>
            <person name="Hauser L."/>
            <person name="Kyrpides N."/>
            <person name="Lykidis A."/>
            <person name="Mesbah N.M."/>
            <person name="Wiegel J."/>
        </authorList>
    </citation>
    <scope>NUCLEOTIDE SEQUENCE [LARGE SCALE GENOMIC DNA]</scope>
    <source>
        <strain evidence="21">ATCC BAA-1301 / DSM 18059 / JW/NM-WN-LF</strain>
    </source>
</reference>
<dbReference type="SUPFAM" id="SSF53098">
    <property type="entry name" value="Ribonuclease H-like"/>
    <property type="match status" value="1"/>
</dbReference>
<dbReference type="Pfam" id="PF02739">
    <property type="entry name" value="5_3_exonuc_N"/>
    <property type="match status" value="1"/>
</dbReference>
<keyword evidence="9 16" id="KW-0378">Hydrolase</keyword>
<evidence type="ECO:0000256" key="2">
    <source>
        <dbReference type="ARBA" id="ARBA00012417"/>
    </source>
</evidence>
<dbReference type="KEGG" id="nth:Nther_1892"/>
<dbReference type="InterPro" id="IPR036279">
    <property type="entry name" value="5-3_exonuclease_C_sf"/>
</dbReference>
<dbReference type="RefSeq" id="WP_012448327.1">
    <property type="nucleotide sequence ID" value="NC_010718.1"/>
</dbReference>
<evidence type="ECO:0000256" key="3">
    <source>
        <dbReference type="ARBA" id="ARBA00020311"/>
    </source>
</evidence>
<feature type="region of interest" description="Disordered" evidence="17">
    <location>
        <begin position="292"/>
        <end position="311"/>
    </location>
</feature>
<dbReference type="Gene3D" id="1.10.150.20">
    <property type="entry name" value="5' to 3' exonuclease, C-terminal subdomain"/>
    <property type="match status" value="2"/>
</dbReference>
<name>B2A646_NATTJ</name>
<evidence type="ECO:0000256" key="15">
    <source>
        <dbReference type="NCBIfam" id="TIGR00593"/>
    </source>
</evidence>
<evidence type="ECO:0000256" key="12">
    <source>
        <dbReference type="ARBA" id="ARBA00023125"/>
    </source>
</evidence>
<evidence type="ECO:0000256" key="9">
    <source>
        <dbReference type="ARBA" id="ARBA00022801"/>
    </source>
</evidence>
<dbReference type="GO" id="GO:0003677">
    <property type="term" value="F:DNA binding"/>
    <property type="evidence" value="ECO:0007669"/>
    <property type="project" value="UniProtKB-UniRule"/>
</dbReference>
<dbReference type="STRING" id="457570.Nther_1892"/>
<dbReference type="FunFam" id="1.10.150.20:FF:000003">
    <property type="entry name" value="DNA polymerase I"/>
    <property type="match status" value="1"/>
</dbReference>
<gene>
    <name evidence="16" type="primary">polA</name>
    <name evidence="20" type="ordered locus">Nther_1892</name>
</gene>
<keyword evidence="11 16" id="KW-0239">DNA-directed DNA polymerase</keyword>
<dbReference type="InterPro" id="IPR008918">
    <property type="entry name" value="HhH2"/>
</dbReference>
<keyword evidence="10 16" id="KW-0269">Exonuclease</keyword>
<evidence type="ECO:0000256" key="8">
    <source>
        <dbReference type="ARBA" id="ARBA00022763"/>
    </source>
</evidence>
<dbReference type="HOGENOM" id="CLU_004675_0_0_9"/>
<dbReference type="PRINTS" id="PR00868">
    <property type="entry name" value="DNAPOLI"/>
</dbReference>